<evidence type="ECO:0000256" key="3">
    <source>
        <dbReference type="ARBA" id="ARBA00022982"/>
    </source>
</evidence>
<dbReference type="CDD" id="cd01714">
    <property type="entry name" value="ETF_beta"/>
    <property type="match status" value="1"/>
</dbReference>
<reference evidence="5 6" key="1">
    <citation type="journal article" date="2016" name="Sci. Rep.">
        <title>Metabolic traits of an uncultured archaeal lineage -MSBL1- from brine pools of the Red Sea.</title>
        <authorList>
            <person name="Mwirichia R."/>
            <person name="Alam I."/>
            <person name="Rashid M."/>
            <person name="Vinu M."/>
            <person name="Ba-Alawi W."/>
            <person name="Anthony Kamau A."/>
            <person name="Kamanda Ngugi D."/>
            <person name="Goker M."/>
            <person name="Klenk H.P."/>
            <person name="Bajic V."/>
            <person name="Stingl U."/>
        </authorList>
    </citation>
    <scope>NUCLEOTIDE SEQUENCE [LARGE SCALE GENOMIC DNA]</scope>
    <source>
        <strain evidence="5">SCGC-AAA382A13</strain>
    </source>
</reference>
<keyword evidence="6" id="KW-1185">Reference proteome</keyword>
<dbReference type="AlphaFoldDB" id="A0A133VD98"/>
<dbReference type="PIRSF" id="PIRSF000090">
    <property type="entry name" value="Beta-ETF"/>
    <property type="match status" value="1"/>
</dbReference>
<dbReference type="EMBL" id="LHYD01000067">
    <property type="protein sequence ID" value="KXB04374.1"/>
    <property type="molecule type" value="Genomic_DNA"/>
</dbReference>
<keyword evidence="3" id="KW-0249">Electron transport</keyword>
<keyword evidence="2" id="KW-0813">Transport</keyword>
<dbReference type="Proteomes" id="UP000070311">
    <property type="component" value="Unassembled WGS sequence"/>
</dbReference>
<evidence type="ECO:0000313" key="6">
    <source>
        <dbReference type="Proteomes" id="UP000070311"/>
    </source>
</evidence>
<comment type="caution">
    <text evidence="5">The sequence shown here is derived from an EMBL/GenBank/DDBJ whole genome shotgun (WGS) entry which is preliminary data.</text>
</comment>
<dbReference type="PANTHER" id="PTHR21294">
    <property type="entry name" value="ELECTRON TRANSFER FLAVOPROTEIN BETA-SUBUNIT"/>
    <property type="match status" value="1"/>
</dbReference>
<proteinExistence type="inferred from homology"/>
<dbReference type="Gene3D" id="3.40.50.620">
    <property type="entry name" value="HUPs"/>
    <property type="match status" value="1"/>
</dbReference>
<dbReference type="InterPro" id="IPR012255">
    <property type="entry name" value="ETF_b"/>
</dbReference>
<dbReference type="InterPro" id="IPR014730">
    <property type="entry name" value="ETF_a/b_N"/>
</dbReference>
<feature type="domain" description="Electron transfer flavoprotein alpha/beta-subunit N-terminal" evidence="4">
    <location>
        <begin position="24"/>
        <end position="216"/>
    </location>
</feature>
<organism evidence="5 6">
    <name type="scientific">candidate division MSBL1 archaeon SCGC-AAA382A13</name>
    <dbReference type="NCBI Taxonomy" id="1698279"/>
    <lineage>
        <taxon>Archaea</taxon>
        <taxon>Methanobacteriati</taxon>
        <taxon>Methanobacteriota</taxon>
        <taxon>candidate division MSBL1</taxon>
    </lineage>
</organism>
<evidence type="ECO:0000259" key="4">
    <source>
        <dbReference type="SMART" id="SM00893"/>
    </source>
</evidence>
<dbReference type="GO" id="GO:0009055">
    <property type="term" value="F:electron transfer activity"/>
    <property type="evidence" value="ECO:0007669"/>
    <property type="project" value="InterPro"/>
</dbReference>
<gene>
    <name evidence="5" type="ORF">AKJ50_02470</name>
</gene>
<protein>
    <recommendedName>
        <fullName evidence="4">Electron transfer flavoprotein alpha/beta-subunit N-terminal domain-containing protein</fullName>
    </recommendedName>
</protein>
<sequence>MELNIAVCIKQVPASMEDIELTEDGEIDDKYLDYDINDWDNYALEAAVQLKEEYGGKVTIITVGPEEYEETIRMCFAKNADEAIRIYDDDLEDSDTYVKAKIIANVLKDRDFDLVFTGLQSADESHAQLGVALANLLEIPHASLVTELDYDPEEKKAIVNRELEGGLEEKMEIKTPAVLAIQTGINEPRYASVMGIRKARDKEIQLLTPNDLSISEEEIGPEGSLTRVEKLYKPPVGEMAEIFEGSPDETSEKLVETLNKKGLVS</sequence>
<dbReference type="InterPro" id="IPR014729">
    <property type="entry name" value="Rossmann-like_a/b/a_fold"/>
</dbReference>
<dbReference type="SMART" id="SM00893">
    <property type="entry name" value="ETF"/>
    <property type="match status" value="1"/>
</dbReference>
<dbReference type="InterPro" id="IPR033948">
    <property type="entry name" value="ETF_beta_N"/>
</dbReference>
<name>A0A133VD98_9EURY</name>
<comment type="similarity">
    <text evidence="1">Belongs to the ETF beta-subunit/FixA family.</text>
</comment>
<dbReference type="PATRIC" id="fig|1698279.3.peg.527"/>
<evidence type="ECO:0000256" key="1">
    <source>
        <dbReference type="ARBA" id="ARBA00007557"/>
    </source>
</evidence>
<accession>A0A133VD98</accession>
<evidence type="ECO:0000313" key="5">
    <source>
        <dbReference type="EMBL" id="KXB04374.1"/>
    </source>
</evidence>
<evidence type="ECO:0000256" key="2">
    <source>
        <dbReference type="ARBA" id="ARBA00022448"/>
    </source>
</evidence>
<dbReference type="SUPFAM" id="SSF52402">
    <property type="entry name" value="Adenine nucleotide alpha hydrolases-like"/>
    <property type="match status" value="1"/>
</dbReference>
<dbReference type="Pfam" id="PF01012">
    <property type="entry name" value="ETF"/>
    <property type="match status" value="1"/>
</dbReference>
<dbReference type="PANTHER" id="PTHR21294:SF8">
    <property type="entry name" value="ELECTRON TRANSFER FLAVOPROTEIN SUBUNIT BETA"/>
    <property type="match status" value="1"/>
</dbReference>